<keyword evidence="1" id="KW-0472">Membrane</keyword>
<evidence type="ECO:0000313" key="2">
    <source>
        <dbReference type="EMBL" id="CAK9053026.1"/>
    </source>
</evidence>
<keyword evidence="1" id="KW-1133">Transmembrane helix</keyword>
<comment type="caution">
    <text evidence="2">The sequence shown here is derived from an EMBL/GenBank/DDBJ whole genome shotgun (WGS) entry which is preliminary data.</text>
</comment>
<dbReference type="EMBL" id="CAXAMM010023069">
    <property type="protein sequence ID" value="CAK9053026.1"/>
    <property type="molecule type" value="Genomic_DNA"/>
</dbReference>
<evidence type="ECO:0000313" key="3">
    <source>
        <dbReference type="Proteomes" id="UP001642464"/>
    </source>
</evidence>
<sequence length="111" mass="11957">MYDPKLTFTQRLAAFGAFALGAVVIGLILIGHEHCVLGREISLFAATERREERREQLSSGAVETGDLLGNPVAHLCFTLPGRLPLGVPTELIMLFSKPEAPGGSCDGRNEH</sequence>
<keyword evidence="1" id="KW-0812">Transmembrane</keyword>
<gene>
    <name evidence="2" type="ORF">SCF082_LOCUS28944</name>
</gene>
<keyword evidence="3" id="KW-1185">Reference proteome</keyword>
<accession>A0ABP0MNG4</accession>
<organism evidence="2 3">
    <name type="scientific">Durusdinium trenchii</name>
    <dbReference type="NCBI Taxonomy" id="1381693"/>
    <lineage>
        <taxon>Eukaryota</taxon>
        <taxon>Sar</taxon>
        <taxon>Alveolata</taxon>
        <taxon>Dinophyceae</taxon>
        <taxon>Suessiales</taxon>
        <taxon>Symbiodiniaceae</taxon>
        <taxon>Durusdinium</taxon>
    </lineage>
</organism>
<evidence type="ECO:0000256" key="1">
    <source>
        <dbReference type="SAM" id="Phobius"/>
    </source>
</evidence>
<feature type="transmembrane region" description="Helical" evidence="1">
    <location>
        <begin position="12"/>
        <end position="31"/>
    </location>
</feature>
<dbReference type="Proteomes" id="UP001642464">
    <property type="component" value="Unassembled WGS sequence"/>
</dbReference>
<protein>
    <submittedName>
        <fullName evidence="2">Nipped-B-like protein B</fullName>
    </submittedName>
</protein>
<name>A0ABP0MNG4_9DINO</name>
<reference evidence="2 3" key="1">
    <citation type="submission" date="2024-02" db="EMBL/GenBank/DDBJ databases">
        <authorList>
            <person name="Chen Y."/>
            <person name="Shah S."/>
            <person name="Dougan E. K."/>
            <person name="Thang M."/>
            <person name="Chan C."/>
        </authorList>
    </citation>
    <scope>NUCLEOTIDE SEQUENCE [LARGE SCALE GENOMIC DNA]</scope>
</reference>
<proteinExistence type="predicted"/>